<organism evidence="2 3">
    <name type="scientific">Macrococcoides canis</name>
    <dbReference type="NCBI Taxonomy" id="1855823"/>
    <lineage>
        <taxon>Bacteria</taxon>
        <taxon>Bacillati</taxon>
        <taxon>Bacillota</taxon>
        <taxon>Bacilli</taxon>
        <taxon>Bacillales</taxon>
        <taxon>Staphylococcaceae</taxon>
        <taxon>Macrococcoides</taxon>
    </lineage>
</organism>
<dbReference type="EMBL" id="CP047363">
    <property type="protein sequence ID" value="QIH79144.1"/>
    <property type="molecule type" value="Genomic_DNA"/>
</dbReference>
<feature type="transmembrane region" description="Helical" evidence="1">
    <location>
        <begin position="258"/>
        <end position="275"/>
    </location>
</feature>
<feature type="transmembrane region" description="Helical" evidence="1">
    <location>
        <begin position="362"/>
        <end position="382"/>
    </location>
</feature>
<dbReference type="Proteomes" id="UP000501122">
    <property type="component" value="Chromosome"/>
</dbReference>
<name>A0AAE6X2Q6_9STAP</name>
<protein>
    <submittedName>
        <fullName evidence="2">Uncharacterized protein</fullName>
    </submittedName>
</protein>
<feature type="transmembrane region" description="Helical" evidence="1">
    <location>
        <begin position="61"/>
        <end position="83"/>
    </location>
</feature>
<evidence type="ECO:0000313" key="2">
    <source>
        <dbReference type="EMBL" id="QIH79144.1"/>
    </source>
</evidence>
<dbReference type="RefSeq" id="WP_138072362.1">
    <property type="nucleotide sequence ID" value="NZ_CP035309.1"/>
</dbReference>
<dbReference type="CDD" id="cd21416">
    <property type="entry name" value="HDC_protein"/>
    <property type="match status" value="1"/>
</dbReference>
<sequence>MIKEPIIATTMLFALIALGEIISIYTRARVPMLLTAMLGYLFLSWLGVFPPKILEYSTVPALGAVLIGPLILHMGTIMPLHVLKSQWKAVIISLSGLVGATILILGIVTPIFGFPTAASGLGPVAGGVIALLITNEKLAALGMSALIVVPSLVQALQGVIGMPLASHFMNQYVKKDYIHRLRNAPDDLRALADDTYAHSKISILNNNTIRLFIVFVFAAIGVWLSKVTGIHFTIYCLLFGVLLLNTKVLPQNTLEKANALNFILIATIFVVIGSMGGVKPEDVMKNILPVICILGLGALGIMLGGFVASKLLKWPIHKGMPVALTALFGFPGDYILCQEVARSHGQTEEEVESIMNELVTPMLIGGFVTVTISSVIIANVVMDLI</sequence>
<feature type="transmembrane region" description="Helical" evidence="1">
    <location>
        <begin position="138"/>
        <end position="165"/>
    </location>
</feature>
<proteinExistence type="predicted"/>
<accession>A0AAE6X2Q6</accession>
<reference evidence="2" key="1">
    <citation type="journal article" date="2020" name="Antimicrob. Agents Chemother.">
        <title>The novel macrolide resistance genes mef(D), msr(F) and msr(H) are present on resistance islands in Macrococcus canis, Macrococcus caseolyticus and Staphylococcus aureus.</title>
        <authorList>
            <person name="Schwendener S."/>
            <person name="Dona V."/>
            <person name="Perreten V."/>
        </authorList>
    </citation>
    <scope>NUCLEOTIDE SEQUENCE</scope>
    <source>
        <strain evidence="2">Epi0076A</strain>
    </source>
</reference>
<evidence type="ECO:0000256" key="1">
    <source>
        <dbReference type="SAM" id="Phobius"/>
    </source>
</evidence>
<keyword evidence="1" id="KW-0812">Transmembrane</keyword>
<feature type="transmembrane region" description="Helical" evidence="1">
    <location>
        <begin position="208"/>
        <end position="224"/>
    </location>
</feature>
<feature type="transmembrane region" description="Helical" evidence="1">
    <location>
        <begin position="6"/>
        <end position="25"/>
    </location>
</feature>
<gene>
    <name evidence="2" type="ORF">GTN30_10870</name>
</gene>
<feature type="transmembrane region" description="Helical" evidence="1">
    <location>
        <begin position="32"/>
        <end position="49"/>
    </location>
</feature>
<feature type="transmembrane region" description="Helical" evidence="1">
    <location>
        <begin position="287"/>
        <end position="308"/>
    </location>
</feature>
<evidence type="ECO:0000313" key="3">
    <source>
        <dbReference type="Proteomes" id="UP000501122"/>
    </source>
</evidence>
<feature type="transmembrane region" description="Helical" evidence="1">
    <location>
        <begin position="230"/>
        <end position="246"/>
    </location>
</feature>
<dbReference type="AlphaFoldDB" id="A0AAE6X2Q6"/>
<feature type="transmembrane region" description="Helical" evidence="1">
    <location>
        <begin position="90"/>
        <end position="118"/>
    </location>
</feature>
<keyword evidence="1" id="KW-0472">Membrane</keyword>
<dbReference type="InterPro" id="IPR049576">
    <property type="entry name" value="HDC-like"/>
</dbReference>
<keyword evidence="1" id="KW-1133">Transmembrane helix</keyword>